<dbReference type="GO" id="GO:0006433">
    <property type="term" value="P:prolyl-tRNA aminoacylation"/>
    <property type="evidence" value="ECO:0007669"/>
    <property type="project" value="UniProtKB-UniRule"/>
</dbReference>
<comment type="similarity">
    <text evidence="7">Belongs to the class-II aminoacyl-tRNA synthetase family. ProS type 3 subfamily.</text>
</comment>
<dbReference type="Pfam" id="PF03129">
    <property type="entry name" value="HGTP_anticodon"/>
    <property type="match status" value="1"/>
</dbReference>
<dbReference type="InterPro" id="IPR033721">
    <property type="entry name" value="ProRS_core_arch_euk"/>
</dbReference>
<dbReference type="GO" id="GO:0005737">
    <property type="term" value="C:cytoplasm"/>
    <property type="evidence" value="ECO:0007669"/>
    <property type="project" value="UniProtKB-SubCell"/>
</dbReference>
<dbReference type="Gene3D" id="3.30.110.30">
    <property type="entry name" value="C-terminal domain of ProRS"/>
    <property type="match status" value="1"/>
</dbReference>
<dbReference type="PROSITE" id="PS50862">
    <property type="entry name" value="AA_TRNA_LIGASE_II"/>
    <property type="match status" value="1"/>
</dbReference>
<dbReference type="FunFam" id="3.30.930.10:FF:000037">
    <property type="entry name" value="Proline--tRNA ligase"/>
    <property type="match status" value="1"/>
</dbReference>
<dbReference type="Pfam" id="PF00587">
    <property type="entry name" value="tRNA-synt_2b"/>
    <property type="match status" value="1"/>
</dbReference>
<comment type="domain">
    <text evidence="7">Consists of three domains: the N-terminal catalytic domain, the anticodon-binding domain and the C-terminal extension.</text>
</comment>
<dbReference type="PANTHER" id="PTHR43382:SF2">
    <property type="entry name" value="BIFUNCTIONAL GLUTAMATE_PROLINE--TRNA LIGASE"/>
    <property type="match status" value="1"/>
</dbReference>
<dbReference type="PANTHER" id="PTHR43382">
    <property type="entry name" value="PROLYL-TRNA SYNTHETASE"/>
    <property type="match status" value="1"/>
</dbReference>
<evidence type="ECO:0000256" key="1">
    <source>
        <dbReference type="ARBA" id="ARBA00022598"/>
    </source>
</evidence>
<dbReference type="GO" id="GO:0004827">
    <property type="term" value="F:proline-tRNA ligase activity"/>
    <property type="evidence" value="ECO:0007669"/>
    <property type="project" value="UniProtKB-UniRule"/>
</dbReference>
<evidence type="ECO:0000256" key="7">
    <source>
        <dbReference type="HAMAP-Rule" id="MF_01571"/>
    </source>
</evidence>
<evidence type="ECO:0000313" key="9">
    <source>
        <dbReference type="EMBL" id="HGE99579.1"/>
    </source>
</evidence>
<dbReference type="PRINTS" id="PR01046">
    <property type="entry name" value="TRNASYNTHPRO"/>
</dbReference>
<dbReference type="Pfam" id="PF09180">
    <property type="entry name" value="ProRS-C_1"/>
    <property type="match status" value="1"/>
</dbReference>
<comment type="function">
    <text evidence="7">Catalyzes the attachment of proline to tRNA(Pro) in a two-step reaction: proline is first activated by ATP to form Pro-AMP and then transferred to the acceptor end of tRNA(Pro).</text>
</comment>
<sequence length="475" mass="54868">MKSLPEKKNLSEWFTQVCLKTELADYAPVRGCMVIRPAGFAIWERIRDFLDREFRELGVRNAYFPIFIPESFLLKEKEHIEGFAPQCAWVERGGEEELEERLALRPTSEAIICSMFAKWVRSYRDLPVLVNQWVNVIRWEKTTRLFLRTTEFLWQEGHTLHRTEAEAEEFALKILAVYERLLGEFLAIPVLVGEKPESERFAGAKRTYTLEALMPDGQALQAGTSHNLGQNFSRAFEIRFLDSDNSEKYPFGTSWGVSTRIIGALVMVHGDDRGLVLPPGVSETKVVIVPILTKEAKLNESLLSKGREISDRLREKGISSYFDERTEFSPGWKFNEWEMRGVPLRIEIGEEEIKNKTLCVKKRTNEKRERVKEEEIGARCEVFLKEIQEEMKKKAREFLSERISRVESLAEAKRVLQEKPGFFLISLCGERECEDRVRQETKSSPRVIPDGGKRGGRCVVCGSEAKYEVYFARAY</sequence>
<dbReference type="InterPro" id="IPR004499">
    <property type="entry name" value="Pro-tRNA-ligase_IIa_arc-type"/>
</dbReference>
<keyword evidence="3 7" id="KW-0067">ATP-binding</keyword>
<comment type="caution">
    <text evidence="9">The sequence shown here is derived from an EMBL/GenBank/DDBJ whole genome shotgun (WGS) entry which is preliminary data.</text>
</comment>
<dbReference type="EC" id="6.1.1.15" evidence="7"/>
<keyword evidence="4 7" id="KW-0648">Protein biosynthesis</keyword>
<dbReference type="EMBL" id="DTMQ01000039">
    <property type="protein sequence ID" value="HGE99579.1"/>
    <property type="molecule type" value="Genomic_DNA"/>
</dbReference>
<keyword evidence="1 7" id="KW-0436">Ligase</keyword>
<feature type="domain" description="Aminoacyl-transfer RNA synthetases class-II family profile" evidence="8">
    <location>
        <begin position="30"/>
        <end position="278"/>
    </location>
</feature>
<comment type="catalytic activity">
    <reaction evidence="6 7">
        <text>tRNA(Pro) + L-proline + ATP = L-prolyl-tRNA(Pro) + AMP + diphosphate</text>
        <dbReference type="Rhea" id="RHEA:14305"/>
        <dbReference type="Rhea" id="RHEA-COMP:9700"/>
        <dbReference type="Rhea" id="RHEA-COMP:9702"/>
        <dbReference type="ChEBI" id="CHEBI:30616"/>
        <dbReference type="ChEBI" id="CHEBI:33019"/>
        <dbReference type="ChEBI" id="CHEBI:60039"/>
        <dbReference type="ChEBI" id="CHEBI:78442"/>
        <dbReference type="ChEBI" id="CHEBI:78532"/>
        <dbReference type="ChEBI" id="CHEBI:456215"/>
        <dbReference type="EC" id="6.1.1.15"/>
    </reaction>
</comment>
<name>A0A7C3Z3C2_UNCW3</name>
<protein>
    <recommendedName>
        <fullName evidence="7">Proline--tRNA ligase</fullName>
        <ecNumber evidence="7">6.1.1.15</ecNumber>
    </recommendedName>
    <alternativeName>
        <fullName evidence="7">Prolyl-tRNA synthetase</fullName>
        <shortName evidence="7">ProRS</shortName>
    </alternativeName>
</protein>
<comment type="subunit">
    <text evidence="7">Homodimer.</text>
</comment>
<dbReference type="InterPro" id="IPR004154">
    <property type="entry name" value="Anticodon-bd"/>
</dbReference>
<keyword evidence="5 7" id="KW-0030">Aminoacyl-tRNA synthetase</keyword>
<dbReference type="InterPro" id="IPR017449">
    <property type="entry name" value="Pro-tRNA_synth_II"/>
</dbReference>
<keyword evidence="2 7" id="KW-0547">Nucleotide-binding</keyword>
<dbReference type="GO" id="GO:0017101">
    <property type="term" value="C:aminoacyl-tRNA synthetase multienzyme complex"/>
    <property type="evidence" value="ECO:0007669"/>
    <property type="project" value="TreeGrafter"/>
</dbReference>
<dbReference type="HAMAP" id="MF_01571">
    <property type="entry name" value="Pro_tRNA_synth_type3"/>
    <property type="match status" value="1"/>
</dbReference>
<dbReference type="AlphaFoldDB" id="A0A7C3Z3C2"/>
<evidence type="ECO:0000256" key="2">
    <source>
        <dbReference type="ARBA" id="ARBA00022741"/>
    </source>
</evidence>
<organism evidence="9">
    <name type="scientific">candidate division WOR-3 bacterium</name>
    <dbReference type="NCBI Taxonomy" id="2052148"/>
    <lineage>
        <taxon>Bacteria</taxon>
        <taxon>Bacteria division WOR-3</taxon>
    </lineage>
</organism>
<dbReference type="Gene3D" id="3.30.930.10">
    <property type="entry name" value="Bira Bifunctional Protein, Domain 2"/>
    <property type="match status" value="1"/>
</dbReference>
<dbReference type="InterPro" id="IPR045864">
    <property type="entry name" value="aa-tRNA-synth_II/BPL/LPL"/>
</dbReference>
<dbReference type="Gene3D" id="3.40.50.800">
    <property type="entry name" value="Anticodon-binding domain"/>
    <property type="match status" value="1"/>
</dbReference>
<dbReference type="InterPro" id="IPR002316">
    <property type="entry name" value="Pro-tRNA-ligase_IIa"/>
</dbReference>
<evidence type="ECO:0000256" key="3">
    <source>
        <dbReference type="ARBA" id="ARBA00022840"/>
    </source>
</evidence>
<dbReference type="NCBIfam" id="TIGR00408">
    <property type="entry name" value="proS_fam_I"/>
    <property type="match status" value="1"/>
</dbReference>
<evidence type="ECO:0000256" key="6">
    <source>
        <dbReference type="ARBA" id="ARBA00047671"/>
    </source>
</evidence>
<dbReference type="InterPro" id="IPR006195">
    <property type="entry name" value="aa-tRNA-synth_II"/>
</dbReference>
<comment type="subcellular location">
    <subcellularLocation>
        <location evidence="7">Cytoplasm</location>
    </subcellularLocation>
</comment>
<dbReference type="CDD" id="cd00778">
    <property type="entry name" value="ProRS_core_arch_euk"/>
    <property type="match status" value="1"/>
</dbReference>
<dbReference type="GO" id="GO:0005524">
    <property type="term" value="F:ATP binding"/>
    <property type="evidence" value="ECO:0007669"/>
    <property type="project" value="UniProtKB-UniRule"/>
</dbReference>
<keyword evidence="7" id="KW-0963">Cytoplasm</keyword>
<dbReference type="InterPro" id="IPR002314">
    <property type="entry name" value="aa-tRNA-synt_IIb"/>
</dbReference>
<dbReference type="InterPro" id="IPR016061">
    <property type="entry name" value="Pro-tRNA_ligase_II_C"/>
</dbReference>
<accession>A0A7C3Z3C2</accession>
<dbReference type="SMART" id="SM00946">
    <property type="entry name" value="ProRS-C_1"/>
    <property type="match status" value="1"/>
</dbReference>
<reference evidence="9" key="1">
    <citation type="journal article" date="2020" name="mSystems">
        <title>Genome- and Community-Level Interaction Insights into Carbon Utilization and Element Cycling Functions of Hydrothermarchaeota in Hydrothermal Sediment.</title>
        <authorList>
            <person name="Zhou Z."/>
            <person name="Liu Y."/>
            <person name="Xu W."/>
            <person name="Pan J."/>
            <person name="Luo Z.H."/>
            <person name="Li M."/>
        </authorList>
    </citation>
    <scope>NUCLEOTIDE SEQUENCE [LARGE SCALE GENOMIC DNA]</scope>
    <source>
        <strain evidence="9">SpSt-906</strain>
    </source>
</reference>
<dbReference type="SUPFAM" id="SSF55681">
    <property type="entry name" value="Class II aaRS and biotin synthetases"/>
    <property type="match status" value="1"/>
</dbReference>
<evidence type="ECO:0000256" key="5">
    <source>
        <dbReference type="ARBA" id="ARBA00023146"/>
    </source>
</evidence>
<dbReference type="SUPFAM" id="SSF52954">
    <property type="entry name" value="Class II aaRS ABD-related"/>
    <property type="match status" value="1"/>
</dbReference>
<dbReference type="InterPro" id="IPR036621">
    <property type="entry name" value="Anticodon-bd_dom_sf"/>
</dbReference>
<evidence type="ECO:0000256" key="4">
    <source>
        <dbReference type="ARBA" id="ARBA00022917"/>
    </source>
</evidence>
<evidence type="ECO:0000259" key="8">
    <source>
        <dbReference type="PROSITE" id="PS50862"/>
    </source>
</evidence>
<gene>
    <name evidence="7" type="primary">proS</name>
    <name evidence="9" type="ORF">ENX07_05875</name>
</gene>
<dbReference type="SUPFAM" id="SSF64586">
    <property type="entry name" value="C-terminal domain of ProRS"/>
    <property type="match status" value="1"/>
</dbReference>
<proteinExistence type="inferred from homology"/>